<organism evidence="2 3">
    <name type="scientific">Streptantibioticus cattleyicolor (strain ATCC 35852 / DSM 46488 / JCM 4925 / NBRC 14057 / NRRL 8057)</name>
    <name type="common">Streptomyces cattleya</name>
    <dbReference type="NCBI Taxonomy" id="1003195"/>
    <lineage>
        <taxon>Bacteria</taxon>
        <taxon>Bacillati</taxon>
        <taxon>Actinomycetota</taxon>
        <taxon>Actinomycetes</taxon>
        <taxon>Kitasatosporales</taxon>
        <taxon>Streptomycetaceae</taxon>
        <taxon>Streptantibioticus</taxon>
    </lineage>
</organism>
<dbReference type="Proteomes" id="UP000007842">
    <property type="component" value="Chromosome"/>
</dbReference>
<dbReference type="Pfam" id="PF00753">
    <property type="entry name" value="Lactamase_B"/>
    <property type="match status" value="1"/>
</dbReference>
<accession>F8JNR1</accession>
<dbReference type="Gene3D" id="3.60.15.10">
    <property type="entry name" value="Ribonuclease Z/Hydroxyacylglutathione hydrolase-like"/>
    <property type="match status" value="1"/>
</dbReference>
<dbReference type="SUPFAM" id="SSF56281">
    <property type="entry name" value="Metallo-hydrolase/oxidoreductase"/>
    <property type="match status" value="1"/>
</dbReference>
<evidence type="ECO:0000313" key="2">
    <source>
        <dbReference type="EMBL" id="AEW92641.1"/>
    </source>
</evidence>
<dbReference type="OrthoDB" id="420651at2"/>
<sequence length="327" mass="35296">MDYPERLITVADGVHVWAPDGVGTWGLANCVLVTSRDEAALVDTPYTTDLTERLLAAAQPLLPPGGRIGTVVNTHANGDHAYGNCHFPDAEIISSEAGLEHARNEPGPEQLHQLVHHSDRGTPLGWYLYEHFGRYDFRGMEPTGPTRTFSGELTLTVGATELRLIEVGPAHTTGDVIVHLPEQGVVCTGDVYFEGDHVVHWAGPLSRVADAVRTVLDLDPAVVVPGHGPVGGPRELRAHLAYLEDITARIHALREQGRDAAEAAAELLRTDPYPRLGMPERLCILTELEYQHLDAAPTVAGPIQLVTAAARAAFDRAHPGHRDGDQG</sequence>
<dbReference type="RefSeq" id="WP_014141034.1">
    <property type="nucleotide sequence ID" value="NC_016111.1"/>
</dbReference>
<dbReference type="PANTHER" id="PTHR42951:SF4">
    <property type="entry name" value="ACYL-COENZYME A THIOESTERASE MBLAC2"/>
    <property type="match status" value="1"/>
</dbReference>
<dbReference type="PATRIC" id="fig|1003195.11.peg.1903"/>
<protein>
    <submittedName>
        <fullName evidence="2">Beta-lactamase</fullName>
    </submittedName>
</protein>
<dbReference type="SMART" id="SM00849">
    <property type="entry name" value="Lactamase_B"/>
    <property type="match status" value="1"/>
</dbReference>
<name>F8JNR1_STREN</name>
<dbReference type="PANTHER" id="PTHR42951">
    <property type="entry name" value="METALLO-BETA-LACTAMASE DOMAIN-CONTAINING"/>
    <property type="match status" value="1"/>
</dbReference>
<dbReference type="KEGG" id="scy:SCATT_02700"/>
<dbReference type="CDD" id="cd16282">
    <property type="entry name" value="metallo-hydrolase-like_MBL-fold"/>
    <property type="match status" value="1"/>
</dbReference>
<dbReference type="InterPro" id="IPR036866">
    <property type="entry name" value="RibonucZ/Hydroxyglut_hydro"/>
</dbReference>
<keyword evidence="3" id="KW-1185">Reference proteome</keyword>
<feature type="domain" description="Metallo-beta-lactamase" evidence="1">
    <location>
        <begin position="27"/>
        <end position="227"/>
    </location>
</feature>
<evidence type="ECO:0000259" key="1">
    <source>
        <dbReference type="SMART" id="SM00849"/>
    </source>
</evidence>
<accession>G8WMS2</accession>
<gene>
    <name evidence="2" type="ordered locus">SCATT_02700</name>
</gene>
<dbReference type="KEGG" id="sct:SCAT_0258"/>
<dbReference type="InterPro" id="IPR050855">
    <property type="entry name" value="NDM-1-like"/>
</dbReference>
<reference evidence="3" key="1">
    <citation type="submission" date="2011-12" db="EMBL/GenBank/DDBJ databases">
        <title>Complete genome sequence of Streptomyces cattleya strain DSM 46488.</title>
        <authorList>
            <person name="Ou H.-Y."/>
            <person name="Li P."/>
            <person name="Zhao C."/>
            <person name="O'Hagan D."/>
            <person name="Deng Z."/>
        </authorList>
    </citation>
    <scope>NUCLEOTIDE SEQUENCE [LARGE SCALE GENOMIC DNA]</scope>
    <source>
        <strain evidence="3">ATCC 35852 / DSM 46488 / JCM 4925 / NBRC 14057 / NRRL 8057</strain>
    </source>
</reference>
<dbReference type="eggNOG" id="COG0491">
    <property type="taxonomic scope" value="Bacteria"/>
</dbReference>
<dbReference type="EMBL" id="CP003219">
    <property type="protein sequence ID" value="AEW92641.1"/>
    <property type="molecule type" value="Genomic_DNA"/>
</dbReference>
<dbReference type="HOGENOM" id="CLU_056342_1_1_11"/>
<dbReference type="AlphaFoldDB" id="F8JNR1"/>
<dbReference type="STRING" id="1003195.SCATT_02700"/>
<evidence type="ECO:0000313" key="3">
    <source>
        <dbReference type="Proteomes" id="UP000007842"/>
    </source>
</evidence>
<proteinExistence type="predicted"/>
<dbReference type="InterPro" id="IPR001279">
    <property type="entry name" value="Metallo-B-lactamas"/>
</dbReference>